<organism evidence="1 2">
    <name type="scientific">Planctomyces bekefii</name>
    <dbReference type="NCBI Taxonomy" id="1653850"/>
    <lineage>
        <taxon>Bacteria</taxon>
        <taxon>Pseudomonadati</taxon>
        <taxon>Planctomycetota</taxon>
        <taxon>Planctomycetia</taxon>
        <taxon>Planctomycetales</taxon>
        <taxon>Planctomycetaceae</taxon>
        <taxon>Planctomyces</taxon>
    </lineage>
</organism>
<keyword evidence="2" id="KW-1185">Reference proteome</keyword>
<reference evidence="1 2" key="1">
    <citation type="submission" date="2019-08" db="EMBL/GenBank/DDBJ databases">
        <title>100 year-old enigma solved: identification of Planctomyces bekefii, the type genus and species of the phylum Planctomycetes.</title>
        <authorList>
            <person name="Svetlana D.N."/>
            <person name="Overmann J."/>
        </authorList>
    </citation>
    <scope>NUCLEOTIDE SEQUENCE [LARGE SCALE GENOMIC DNA]</scope>
    <source>
        <strain evidence="1">Phe10_nw2017</strain>
    </source>
</reference>
<dbReference type="EMBL" id="SRHE01000356">
    <property type="protein sequence ID" value="TWW09184.1"/>
    <property type="molecule type" value="Genomic_DNA"/>
</dbReference>
<name>A0A5C6M7V6_9PLAN</name>
<accession>A0A5C6M7V6</accession>
<gene>
    <name evidence="1" type="ORF">E3A20_16870</name>
</gene>
<dbReference type="AlphaFoldDB" id="A0A5C6M7V6"/>
<proteinExistence type="predicted"/>
<evidence type="ECO:0000313" key="1">
    <source>
        <dbReference type="EMBL" id="TWW09184.1"/>
    </source>
</evidence>
<sequence length="87" mass="10403">MYKKPNINYLVAEKDLEDKIKRALKSLFYPKINSLSKISAMRFLAPYLKTDTELSEKFDFLYQKEKDIYVRSEMAKILGYNPDIEWL</sequence>
<evidence type="ECO:0000313" key="2">
    <source>
        <dbReference type="Proteomes" id="UP000321083"/>
    </source>
</evidence>
<comment type="caution">
    <text evidence="1">The sequence shown here is derived from an EMBL/GenBank/DDBJ whole genome shotgun (WGS) entry which is preliminary data.</text>
</comment>
<protein>
    <submittedName>
        <fullName evidence="1">Uncharacterized protein</fullName>
    </submittedName>
</protein>
<reference evidence="1 2" key="2">
    <citation type="submission" date="2019-08" db="EMBL/GenBank/DDBJ databases">
        <authorList>
            <person name="Henke P."/>
        </authorList>
    </citation>
    <scope>NUCLEOTIDE SEQUENCE [LARGE SCALE GENOMIC DNA]</scope>
    <source>
        <strain evidence="1">Phe10_nw2017</strain>
    </source>
</reference>
<dbReference type="Proteomes" id="UP000321083">
    <property type="component" value="Unassembled WGS sequence"/>
</dbReference>